<gene>
    <name evidence="2" type="ORF">M9Y10_014089</name>
</gene>
<evidence type="ECO:0000256" key="1">
    <source>
        <dbReference type="SAM" id="MobiDB-lite"/>
    </source>
</evidence>
<protein>
    <submittedName>
        <fullName evidence="2">Uncharacterized protein</fullName>
    </submittedName>
</protein>
<dbReference type="EMBL" id="JAPFFF010000002">
    <property type="protein sequence ID" value="KAK8896194.1"/>
    <property type="molecule type" value="Genomic_DNA"/>
</dbReference>
<dbReference type="Proteomes" id="UP001470230">
    <property type="component" value="Unassembled WGS sequence"/>
</dbReference>
<evidence type="ECO:0000313" key="3">
    <source>
        <dbReference type="Proteomes" id="UP001470230"/>
    </source>
</evidence>
<keyword evidence="3" id="KW-1185">Reference proteome</keyword>
<comment type="caution">
    <text evidence="2">The sequence shown here is derived from an EMBL/GenBank/DDBJ whole genome shotgun (WGS) entry which is preliminary data.</text>
</comment>
<feature type="compositionally biased region" description="Basic and acidic residues" evidence="1">
    <location>
        <begin position="64"/>
        <end position="74"/>
    </location>
</feature>
<feature type="compositionally biased region" description="Basic residues" evidence="1">
    <location>
        <begin position="87"/>
        <end position="97"/>
    </location>
</feature>
<organism evidence="2 3">
    <name type="scientific">Tritrichomonas musculus</name>
    <dbReference type="NCBI Taxonomy" id="1915356"/>
    <lineage>
        <taxon>Eukaryota</taxon>
        <taxon>Metamonada</taxon>
        <taxon>Parabasalia</taxon>
        <taxon>Tritrichomonadida</taxon>
        <taxon>Tritrichomonadidae</taxon>
        <taxon>Tritrichomonas</taxon>
    </lineage>
</organism>
<reference evidence="2 3" key="1">
    <citation type="submission" date="2024-04" db="EMBL/GenBank/DDBJ databases">
        <title>Tritrichomonas musculus Genome.</title>
        <authorList>
            <person name="Alves-Ferreira E."/>
            <person name="Grigg M."/>
            <person name="Lorenzi H."/>
            <person name="Galac M."/>
        </authorList>
    </citation>
    <scope>NUCLEOTIDE SEQUENCE [LARGE SCALE GENOMIC DNA]</scope>
    <source>
        <strain evidence="2 3">EAF2021</strain>
    </source>
</reference>
<proteinExistence type="predicted"/>
<evidence type="ECO:0000313" key="2">
    <source>
        <dbReference type="EMBL" id="KAK8896194.1"/>
    </source>
</evidence>
<feature type="region of interest" description="Disordered" evidence="1">
    <location>
        <begin position="55"/>
        <end position="97"/>
    </location>
</feature>
<sequence>MEIVSEENISTKRAIHNLKKFIQEPFLEEADPDLYKSVNLIYKNLMISKDEIVCPSIPNNTEGEEAKEPEVNEKEAEDAIETEELKPKKKKHHKKQE</sequence>
<name>A0ABR2KYM9_9EUKA</name>
<accession>A0ABR2KYM9</accession>